<accession>A0A101FHG1</accession>
<dbReference type="EMBL" id="LGFO01000011">
    <property type="protein sequence ID" value="KUK37102.1"/>
    <property type="molecule type" value="Genomic_DNA"/>
</dbReference>
<evidence type="ECO:0000256" key="6">
    <source>
        <dbReference type="ARBA" id="ARBA00023136"/>
    </source>
</evidence>
<dbReference type="AlphaFoldDB" id="A0A101FHG1"/>
<keyword evidence="5 7" id="KW-1133">Transmembrane helix</keyword>
<feature type="transmembrane region" description="Helical" evidence="7">
    <location>
        <begin position="12"/>
        <end position="37"/>
    </location>
</feature>
<dbReference type="PANTHER" id="PTHR42709">
    <property type="entry name" value="ALKALINE PHOSPHATASE LIKE PROTEIN"/>
    <property type="match status" value="1"/>
</dbReference>
<evidence type="ECO:0000256" key="3">
    <source>
        <dbReference type="ARBA" id="ARBA00022475"/>
    </source>
</evidence>
<feature type="domain" description="VTT" evidence="8">
    <location>
        <begin position="37"/>
        <end position="163"/>
    </location>
</feature>
<dbReference type="Proteomes" id="UP000053326">
    <property type="component" value="Unassembled WGS sequence"/>
</dbReference>
<organism evidence="9 10">
    <name type="scientific">Thermacetogenium phaeum</name>
    <dbReference type="NCBI Taxonomy" id="85874"/>
    <lineage>
        <taxon>Bacteria</taxon>
        <taxon>Bacillati</taxon>
        <taxon>Bacillota</taxon>
        <taxon>Clostridia</taxon>
        <taxon>Thermoanaerobacterales</taxon>
        <taxon>Thermoanaerobacteraceae</taxon>
        <taxon>Thermacetogenium</taxon>
    </lineage>
</organism>
<evidence type="ECO:0000256" key="2">
    <source>
        <dbReference type="ARBA" id="ARBA00010792"/>
    </source>
</evidence>
<keyword evidence="4 7" id="KW-0812">Transmembrane</keyword>
<name>A0A101FHG1_9THEO</name>
<keyword evidence="3" id="KW-1003">Cell membrane</keyword>
<dbReference type="PATRIC" id="fig|85874.4.peg.1183"/>
<dbReference type="Pfam" id="PF09335">
    <property type="entry name" value="VTT_dom"/>
    <property type="match status" value="1"/>
</dbReference>
<comment type="caution">
    <text evidence="9">The sequence shown here is derived from an EMBL/GenBank/DDBJ whole genome shotgun (WGS) entry which is preliminary data.</text>
</comment>
<proteinExistence type="inferred from homology"/>
<reference evidence="10" key="1">
    <citation type="journal article" date="2015" name="MBio">
        <title>Genome-Resolved Metagenomic Analysis Reveals Roles for Candidate Phyla and Other Microbial Community Members in Biogeochemical Transformations in Oil Reservoirs.</title>
        <authorList>
            <person name="Hu P."/>
            <person name="Tom L."/>
            <person name="Singh A."/>
            <person name="Thomas B.C."/>
            <person name="Baker B.J."/>
            <person name="Piceno Y.M."/>
            <person name="Andersen G.L."/>
            <person name="Banfield J.F."/>
        </authorList>
    </citation>
    <scope>NUCLEOTIDE SEQUENCE [LARGE SCALE GENOMIC DNA]</scope>
</reference>
<evidence type="ECO:0000256" key="5">
    <source>
        <dbReference type="ARBA" id="ARBA00022989"/>
    </source>
</evidence>
<dbReference type="InterPro" id="IPR032816">
    <property type="entry name" value="VTT_dom"/>
</dbReference>
<comment type="subcellular location">
    <subcellularLocation>
        <location evidence="1">Cell membrane</location>
        <topology evidence="1">Multi-pass membrane protein</topology>
    </subcellularLocation>
</comment>
<gene>
    <name evidence="9" type="ORF">XD66_0195</name>
</gene>
<evidence type="ECO:0000256" key="4">
    <source>
        <dbReference type="ARBA" id="ARBA00022692"/>
    </source>
</evidence>
<keyword evidence="6 7" id="KW-0472">Membrane</keyword>
<protein>
    <recommendedName>
        <fullName evidence="8">VTT domain-containing protein</fullName>
    </recommendedName>
</protein>
<dbReference type="PANTHER" id="PTHR42709:SF6">
    <property type="entry name" value="UNDECAPRENYL PHOSPHATE TRANSPORTER A"/>
    <property type="match status" value="1"/>
</dbReference>
<evidence type="ECO:0000256" key="7">
    <source>
        <dbReference type="SAM" id="Phobius"/>
    </source>
</evidence>
<evidence type="ECO:0000313" key="10">
    <source>
        <dbReference type="Proteomes" id="UP000053326"/>
    </source>
</evidence>
<evidence type="ECO:0000259" key="8">
    <source>
        <dbReference type="Pfam" id="PF09335"/>
    </source>
</evidence>
<evidence type="ECO:0000313" key="9">
    <source>
        <dbReference type="EMBL" id="KUK37102.1"/>
    </source>
</evidence>
<sequence>MADLFLELALKVTGFIASLGYWGIGILMAVESCNVPIPSEIILPFGGYLVSTGELQFFPAALAGATGGTAGSVLSYYIGLWGGRPFLFRYGKYCGLTPARLNTAESWFLRYGDAAVFFSRLLPGIRTFISLPAGAARMKMLPFLIYTFVGSLIWSLALTYCGYLLGENWELVRTWFHRFDLILLVGGVLLVAWYIWKRRR</sequence>
<feature type="transmembrane region" description="Helical" evidence="7">
    <location>
        <begin position="143"/>
        <end position="165"/>
    </location>
</feature>
<feature type="transmembrane region" description="Helical" evidence="7">
    <location>
        <begin position="57"/>
        <end position="79"/>
    </location>
</feature>
<evidence type="ECO:0000256" key="1">
    <source>
        <dbReference type="ARBA" id="ARBA00004651"/>
    </source>
</evidence>
<feature type="transmembrane region" description="Helical" evidence="7">
    <location>
        <begin position="177"/>
        <end position="196"/>
    </location>
</feature>
<comment type="similarity">
    <text evidence="2">Belongs to the DedA family.</text>
</comment>
<dbReference type="GO" id="GO:0005886">
    <property type="term" value="C:plasma membrane"/>
    <property type="evidence" value="ECO:0007669"/>
    <property type="project" value="UniProtKB-SubCell"/>
</dbReference>
<dbReference type="InterPro" id="IPR051311">
    <property type="entry name" value="DedA_domain"/>
</dbReference>